<dbReference type="VEuPathDB" id="TriTrypDB:TcCLB.425969.9"/>
<dbReference type="Gene3D" id="3.30.170.10">
    <property type="entry name" value="Cyclin-dependent kinase, regulatory subunit"/>
    <property type="match status" value="1"/>
</dbReference>
<accession>A0A2V2WBX0</accession>
<dbReference type="AlphaFoldDB" id="A0A2V2WBX0"/>
<keyword evidence="3 4" id="KW-0131">Cell cycle</keyword>
<dbReference type="PROSITE" id="PS00944">
    <property type="entry name" value="CKS_1"/>
    <property type="match status" value="1"/>
</dbReference>
<dbReference type="VEuPathDB" id="TriTrypDB:C3747_68g1047c"/>
<evidence type="ECO:0000256" key="3">
    <source>
        <dbReference type="ARBA" id="ARBA00023306"/>
    </source>
</evidence>
<dbReference type="FunFam" id="3.30.170.10:FF:000001">
    <property type="entry name" value="Cyclin-dependent kinases regulatory subunit"/>
    <property type="match status" value="1"/>
</dbReference>
<dbReference type="EMBL" id="PRFC01000068">
    <property type="protein sequence ID" value="PWV10491.1"/>
    <property type="molecule type" value="Genomic_DNA"/>
</dbReference>
<dbReference type="SUPFAM" id="SSF55637">
    <property type="entry name" value="Cell cycle regulatory proteins"/>
    <property type="match status" value="1"/>
</dbReference>
<dbReference type="SMR" id="A0A2V2WBX0"/>
<dbReference type="EMBL" id="PRFA01000020">
    <property type="protein sequence ID" value="PWU96026.1"/>
    <property type="molecule type" value="Genomic_DNA"/>
</dbReference>
<evidence type="ECO:0000256" key="1">
    <source>
        <dbReference type="ARBA" id="ARBA00007782"/>
    </source>
</evidence>
<dbReference type="OrthoDB" id="440676at2759"/>
<name>A0A2V2WBX0_TRYCR</name>
<dbReference type="PANTHER" id="PTHR23415">
    <property type="entry name" value="CYCLIN-DEPENDENT KINASES REGULATORY SUBUNIT/60S RIBOSOME SUBUNIT BIOGENESIS PROTEIN NIP7"/>
    <property type="match status" value="1"/>
</dbReference>
<dbReference type="VEuPathDB" id="TriTrypDB:TcBrA4_0035630"/>
<comment type="caution">
    <text evidence="6">The sequence shown here is derived from an EMBL/GenBank/DDBJ whole genome shotgun (WGS) entry which is preliminary data.</text>
</comment>
<dbReference type="Pfam" id="PF01111">
    <property type="entry name" value="CKS"/>
    <property type="match status" value="1"/>
</dbReference>
<dbReference type="OMA" id="MSENEWR"/>
<dbReference type="EMBL" id="PRFC01000120">
    <property type="protein sequence ID" value="PWV06061.1"/>
    <property type="molecule type" value="Genomic_DNA"/>
</dbReference>
<evidence type="ECO:0000313" key="6">
    <source>
        <dbReference type="EMBL" id="PWV06061.1"/>
    </source>
</evidence>
<dbReference type="PRINTS" id="PR00296">
    <property type="entry name" value="CYCLINKINASE"/>
</dbReference>
<dbReference type="Proteomes" id="UP000246121">
    <property type="component" value="Unassembled WGS sequence"/>
</dbReference>
<dbReference type="SMART" id="SM01084">
    <property type="entry name" value="CKS"/>
    <property type="match status" value="1"/>
</dbReference>
<dbReference type="GO" id="GO:0016538">
    <property type="term" value="F:cyclin-dependent protein serine/threonine kinase regulator activity"/>
    <property type="evidence" value="ECO:0007669"/>
    <property type="project" value="InterPro"/>
</dbReference>
<dbReference type="VEuPathDB" id="TriTrypDB:C4B63_20g747c"/>
<dbReference type="VEuPathDB" id="TriTrypDB:C3747_120g625c"/>
<evidence type="ECO:0000313" key="9">
    <source>
        <dbReference type="Proteomes" id="UP000246121"/>
    </source>
</evidence>
<protein>
    <recommendedName>
        <fullName evidence="4">Cyclin-dependent kinases regulatory subunit</fullName>
    </recommendedName>
</protein>
<proteinExistence type="inferred from homology"/>
<dbReference type="Proteomes" id="UP000246078">
    <property type="component" value="Unassembled WGS sequence"/>
</dbReference>
<keyword evidence="2 4" id="KW-0132">Cell division</keyword>
<sequence>MSARDFFSITDPVQKEQARHMISKLQSKILYSEKYYDDEYEYRHVVLPKDFARLVPRHRLMDESEWRQLGVQQSVGWRHYMFHKPEPHVLLFKRPKTQ</sequence>
<dbReference type="VEuPathDB" id="TriTrypDB:TCDM_13938"/>
<reference evidence="8 9" key="1">
    <citation type="journal article" date="2018" name="Microb. Genom.">
        <title>Expanding an expanded genome: long-read sequencing of Trypanosoma cruzi.</title>
        <authorList>
            <person name="Berna L."/>
            <person name="Rodriguez M."/>
            <person name="Chiribao M.L."/>
            <person name="Parodi-Talice A."/>
            <person name="Pita S."/>
            <person name="Rijo G."/>
            <person name="Alvarez-Valin F."/>
            <person name="Robello C."/>
        </authorList>
    </citation>
    <scope>NUCLEOTIDE SEQUENCE [LARGE SCALE GENOMIC DNA]</scope>
    <source>
        <strain evidence="5 9">Dm28c</strain>
        <strain evidence="6 8">TCC</strain>
    </source>
</reference>
<dbReference type="GO" id="GO:0051301">
    <property type="term" value="P:cell division"/>
    <property type="evidence" value="ECO:0007669"/>
    <property type="project" value="UniProtKB-UniRule"/>
</dbReference>
<comment type="similarity">
    <text evidence="1 4">Belongs to the CKS family.</text>
</comment>
<dbReference type="InterPro" id="IPR000789">
    <property type="entry name" value="Cyclin-dep_kinase_reg-sub"/>
</dbReference>
<dbReference type="PROSITE" id="PS00945">
    <property type="entry name" value="CKS_2"/>
    <property type="match status" value="1"/>
</dbReference>
<dbReference type="VEuPathDB" id="TriTrypDB:TcYC6_0049670"/>
<evidence type="ECO:0000313" key="8">
    <source>
        <dbReference type="Proteomes" id="UP000246078"/>
    </source>
</evidence>
<evidence type="ECO:0000256" key="4">
    <source>
        <dbReference type="RuleBase" id="RU311113"/>
    </source>
</evidence>
<evidence type="ECO:0000313" key="7">
    <source>
        <dbReference type="EMBL" id="PWV10491.1"/>
    </source>
</evidence>
<evidence type="ECO:0000313" key="5">
    <source>
        <dbReference type="EMBL" id="PWU96026.1"/>
    </source>
</evidence>
<gene>
    <name evidence="6" type="ORF">C3747_120g625c</name>
    <name evidence="7" type="ORF">C3747_68g1047c</name>
    <name evidence="5" type="ORF">C4B63_20g747c</name>
</gene>
<organism evidence="6 8">
    <name type="scientific">Trypanosoma cruzi</name>
    <dbReference type="NCBI Taxonomy" id="5693"/>
    <lineage>
        <taxon>Eukaryota</taxon>
        <taxon>Discoba</taxon>
        <taxon>Euglenozoa</taxon>
        <taxon>Kinetoplastea</taxon>
        <taxon>Metakinetoplastina</taxon>
        <taxon>Trypanosomatida</taxon>
        <taxon>Trypanosomatidae</taxon>
        <taxon>Trypanosoma</taxon>
        <taxon>Schizotrypanum</taxon>
    </lineage>
</organism>
<evidence type="ECO:0000256" key="2">
    <source>
        <dbReference type="ARBA" id="ARBA00022618"/>
    </source>
</evidence>
<dbReference type="InterPro" id="IPR036858">
    <property type="entry name" value="Cyclin-dep_kinase_reg-sub_sf"/>
</dbReference>
<dbReference type="VEuPathDB" id="TriTrypDB:BCY84_01487"/>
<dbReference type="VEuPathDB" id="TriTrypDB:TcCLB.511529.68"/>
<comment type="function">
    <text evidence="4">Binds to the catalytic subunit of the cyclin dependent kinases and is essential for their biological function.</text>
</comment>